<proteinExistence type="predicted"/>
<dbReference type="PATRIC" id="fig|29488.15.peg.4952"/>
<evidence type="ECO:0000313" key="1">
    <source>
        <dbReference type="EMBL" id="OCA52378.1"/>
    </source>
</evidence>
<sequence>MPTKGSLYNLENVNRQIVTPQNLVELGIDESILNTPALLVTDSSGKKQKPIGISINGATFGDFPDGTAESRGWYSYMNIGAPIIEERKNITQPPPDTLSSRTYVNRDSRERFFADNVNFEISNTITWNIQGTAQLTFGVRDMASLTKTIETKYNARASYNQGSVDVTYTGTAAAHGEGEVYANLMLAIQGSVGGSLTTSWNSTSGTNGSISAKSRIRTLVTQRRVIKQYNYTIPVTFAGFIAVRYASPVPIKSPPQTAPPNSAEIVAQDINVLNLVGGQRHRVTGLAETVSALEVDHTIFETESMEYSDQPLYRKP</sequence>
<accession>A0A1B8YB63</accession>
<dbReference type="EMBL" id="LOIC01000099">
    <property type="protein sequence ID" value="OCA52378.1"/>
    <property type="molecule type" value="Genomic_DNA"/>
</dbReference>
<name>A0A1B8YB63_9GAMM</name>
<protein>
    <submittedName>
        <fullName evidence="1">Uncharacterized protein</fullName>
    </submittedName>
</protein>
<keyword evidence="2" id="KW-1185">Reference proteome</keyword>
<comment type="caution">
    <text evidence="1">The sequence shown here is derived from an EMBL/GenBank/DDBJ whole genome shotgun (WGS) entry which is preliminary data.</text>
</comment>
<dbReference type="Proteomes" id="UP000092665">
    <property type="component" value="Unassembled WGS sequence"/>
</dbReference>
<organism evidence="1 2">
    <name type="scientific">Photorhabdus namnaonensis</name>
    <dbReference type="NCBI Taxonomy" id="1851568"/>
    <lineage>
        <taxon>Bacteria</taxon>
        <taxon>Pseudomonadati</taxon>
        <taxon>Pseudomonadota</taxon>
        <taxon>Gammaproteobacteria</taxon>
        <taxon>Enterobacterales</taxon>
        <taxon>Morganellaceae</taxon>
        <taxon>Photorhabdus</taxon>
    </lineage>
</organism>
<evidence type="ECO:0000313" key="2">
    <source>
        <dbReference type="Proteomes" id="UP000092665"/>
    </source>
</evidence>
<reference evidence="2" key="1">
    <citation type="submission" date="2015-11" db="EMBL/GenBank/DDBJ databases">
        <authorList>
            <person name="Tobias N.J."/>
            <person name="Mishra B."/>
            <person name="Gupta D.K."/>
            <person name="Thines M."/>
            <person name="Stinear T.P."/>
            <person name="Bode H.B."/>
        </authorList>
    </citation>
    <scope>NUCLEOTIDE SEQUENCE [LARGE SCALE GENOMIC DNA]</scope>
    <source>
        <strain evidence="2">PB45.5</strain>
    </source>
</reference>
<dbReference type="RefSeq" id="WP_065392288.1">
    <property type="nucleotide sequence ID" value="NZ_CAWMQN010000099.1"/>
</dbReference>
<gene>
    <name evidence="1" type="ORF">Phpb_04510</name>
</gene>
<dbReference type="AlphaFoldDB" id="A0A1B8YB63"/>